<dbReference type="SUPFAM" id="SSF49464">
    <property type="entry name" value="Carboxypeptidase regulatory domain-like"/>
    <property type="match status" value="1"/>
</dbReference>
<evidence type="ECO:0000256" key="1">
    <source>
        <dbReference type="SAM" id="MobiDB-lite"/>
    </source>
</evidence>
<accession>A0A2N9IN88</accession>
<evidence type="ECO:0000259" key="3">
    <source>
        <dbReference type="Pfam" id="PF13966"/>
    </source>
</evidence>
<dbReference type="PANTHER" id="PTHR33116">
    <property type="entry name" value="REVERSE TRANSCRIPTASE ZINC-BINDING DOMAIN-CONTAINING PROTEIN-RELATED-RELATED"/>
    <property type="match status" value="1"/>
</dbReference>
<dbReference type="Gene3D" id="2.60.40.1120">
    <property type="entry name" value="Carboxypeptidase-like, regulatory domain"/>
    <property type="match status" value="1"/>
</dbReference>
<name>A0A2N9IN88_FAGSY</name>
<feature type="compositionally biased region" description="Pro residues" evidence="1">
    <location>
        <begin position="22"/>
        <end position="34"/>
    </location>
</feature>
<organism evidence="4">
    <name type="scientific">Fagus sylvatica</name>
    <name type="common">Beechnut</name>
    <dbReference type="NCBI Taxonomy" id="28930"/>
    <lineage>
        <taxon>Eukaryota</taxon>
        <taxon>Viridiplantae</taxon>
        <taxon>Streptophyta</taxon>
        <taxon>Embryophyta</taxon>
        <taxon>Tracheophyta</taxon>
        <taxon>Spermatophyta</taxon>
        <taxon>Magnoliopsida</taxon>
        <taxon>eudicotyledons</taxon>
        <taxon>Gunneridae</taxon>
        <taxon>Pentapetalae</taxon>
        <taxon>rosids</taxon>
        <taxon>fabids</taxon>
        <taxon>Fagales</taxon>
        <taxon>Fagaceae</taxon>
        <taxon>Fagus</taxon>
    </lineage>
</organism>
<feature type="compositionally biased region" description="Polar residues" evidence="1">
    <location>
        <begin position="1"/>
        <end position="21"/>
    </location>
</feature>
<evidence type="ECO:0000259" key="2">
    <source>
        <dbReference type="Pfam" id="PF03372"/>
    </source>
</evidence>
<dbReference type="Gene3D" id="3.60.10.10">
    <property type="entry name" value="Endonuclease/exonuclease/phosphatase"/>
    <property type="match status" value="1"/>
</dbReference>
<dbReference type="InterPro" id="IPR026960">
    <property type="entry name" value="RVT-Znf"/>
</dbReference>
<dbReference type="CDD" id="cd11308">
    <property type="entry name" value="Peptidase_M14NE-CP-C_like"/>
    <property type="match status" value="1"/>
</dbReference>
<dbReference type="Pfam" id="PF03372">
    <property type="entry name" value="Exo_endo_phos"/>
    <property type="match status" value="1"/>
</dbReference>
<evidence type="ECO:0008006" key="5">
    <source>
        <dbReference type="Google" id="ProtNLM"/>
    </source>
</evidence>
<feature type="region of interest" description="Disordered" evidence="1">
    <location>
        <begin position="173"/>
        <end position="195"/>
    </location>
</feature>
<feature type="region of interest" description="Disordered" evidence="1">
    <location>
        <begin position="1"/>
        <end position="49"/>
    </location>
</feature>
<dbReference type="PANTHER" id="PTHR33116:SF78">
    <property type="entry name" value="OS12G0587133 PROTEIN"/>
    <property type="match status" value="1"/>
</dbReference>
<gene>
    <name evidence="4" type="ORF">FSB_LOCUS53293</name>
</gene>
<dbReference type="GO" id="GO:0003824">
    <property type="term" value="F:catalytic activity"/>
    <property type="evidence" value="ECO:0007669"/>
    <property type="project" value="InterPro"/>
</dbReference>
<dbReference type="InterPro" id="IPR008969">
    <property type="entry name" value="CarboxyPept-like_regulatory"/>
</dbReference>
<dbReference type="InterPro" id="IPR036691">
    <property type="entry name" value="Endo/exonu/phosph_ase_sf"/>
</dbReference>
<dbReference type="InterPro" id="IPR005135">
    <property type="entry name" value="Endo/exonuclease/phosphatase"/>
</dbReference>
<proteinExistence type="predicted"/>
<feature type="domain" description="Endonuclease/exonuclease/phosphatase" evidence="2">
    <location>
        <begin position="431"/>
        <end position="607"/>
    </location>
</feature>
<reference evidence="4" key="1">
    <citation type="submission" date="2018-02" db="EMBL/GenBank/DDBJ databases">
        <authorList>
            <person name="Cohen D.B."/>
            <person name="Kent A.D."/>
        </authorList>
    </citation>
    <scope>NUCLEOTIDE SEQUENCE</scope>
</reference>
<dbReference type="EMBL" id="OIVN01006115">
    <property type="protein sequence ID" value="SPD25411.1"/>
    <property type="molecule type" value="Genomic_DNA"/>
</dbReference>
<dbReference type="SUPFAM" id="SSF56219">
    <property type="entry name" value="DNase I-like"/>
    <property type="match status" value="1"/>
</dbReference>
<feature type="domain" description="Reverse transcriptase zinc-binding" evidence="3">
    <location>
        <begin position="1233"/>
        <end position="1287"/>
    </location>
</feature>
<evidence type="ECO:0000313" key="4">
    <source>
        <dbReference type="EMBL" id="SPD25411.1"/>
    </source>
</evidence>
<sequence length="1456" mass="164523">MQPSITNQPPNTTKTPIDKPQTNPPHTSPSPHRPISPNQTRVKDVKSEGVKQSFHIDAKTFSLFFDGGRRDPYHIIERRGNFRGSLWISAKGLQWLLGTWDELCLSTDHSVGFFKSHRDGYRTLELSSMKNKGGRGGTGWASFVREIRQFFLGIIPKPMKSTTNGGAGGAAAINWGKKSGHQSRNPSCAGHDSRDMEKGVKKLAGTSHNVEAVGQPSYFTCLDSVFENGESSRVACEAPASPQVATSHGVFDFLDRWKGVSRASSQEASEAPASPLAATSHGVFDPIDRWNGASWDSVSPAAQIMGSADFDTTSTPAPTSQKLSLVPFSENTVTDVVPLTDGPLQSLVPDQGECFEWEAERSKWLDWHYRRFSKQVGVSIVGFEDECYSLLRRIDEERKKKVMDSGPWQSSISRKKCLRELKSLPSALRLLSWNVRGLNNPQKREIVKNLLRDWRCDVVCLQETKLDHMDLLLVRSLWSNPYVGWEVVNAVNTVGGILLMWDQRVVDKIDSFLGTFSVSCKWKGVADGFEWICTGVYGPTGETQRGAFWDELLGHAGFFRFHRDSHLVDLPLEGGTYTWSSGSEHPSMSRIDRVLVSTDWEEHFPDVLQKLLPRPIFDHHPILVEAGGMSRAELIRLAHLAEISWRQKSRVLWLKEGDNNTKFFHKMANSHKRCNYMENLEVDGIVYEEIQDIRDQVVHFYELLYQENEGWRPKFDELPLDSIREVDRALLERKFEKEEILHVLQEANGDKAPGPDGFTMAFFQQCWRVKRNASNIRDFRLISLIGCMYKMVAKVLTNRLKIVLENLISETQNAFVGGRQILDSVLVANESLDSHCKSGNSEIIFAGVVGSRLASPLFAFQSYSKQDVEEDGFLTGFSIGRDVSISHLLFVDDSILFCDANPQHLMYIRLVLNFFEAVTGLRVNLSKSEMVPVGDVPNLRVLADIMGCRIGSLPMSYLGMPLGANFKSKTVWNSILEKMECKLAGWKSLYLSKWGRLTLLKSTLSSLPTYYLSLFTIPISVANRIERIQRNFLWGSYGDGVTHHLVNWDIVCSPVNYGGLGVRKIAVFNKALLGKWLWRFGTEESKLWRRVIATKYGVNSGGWSTKRSRGSHGCGLWRSINSGWVDFVAYVDYKVGIGDRIRFWFDRWCGDRPLKDVFPDLYACASNRQATIDSILIRSALGSQSNWNVHFVRNFNDWEVEGVATFFELLHSQSSFREGGDGLHWRLKGNEIFDIRSFYSALRHTQPVTFPWKAIWGVHAPKRVSFFLWSASWGRILTADNLMRRGCVLDLLFGWYNGLGKVQSKIWNMVPLCLLWTSWREQNNRTFENSKRVHGRIFSSDGGRPLPGSITVKGINQSVKASRTLADYHRLLAPRGRYEVMATMPGYKSRSTFIWLEEAAMTLDFVLDPEVTHKGSLLRSGCECDCGNKSRLEFVGFLWGGHLEVMGGGVEFGSLL</sequence>
<dbReference type="Pfam" id="PF13966">
    <property type="entry name" value="zf-RVT"/>
    <property type="match status" value="1"/>
</dbReference>
<protein>
    <recommendedName>
        <fullName evidence="5">Reverse transcriptase zinc-binding domain-containing protein</fullName>
    </recommendedName>
</protein>